<keyword evidence="2" id="KW-1133">Transmembrane helix</keyword>
<name>A0A6A9V0Z3_9ACTN</name>
<keyword evidence="4" id="KW-1185">Reference proteome</keyword>
<evidence type="ECO:0000256" key="2">
    <source>
        <dbReference type="SAM" id="Phobius"/>
    </source>
</evidence>
<sequence>MERRHRLREVGNWLNLSTPLGLAVARVGGARVGRGPRGLWLAGGYRPRFPFAAAFTVGNVIISRGRPEQLRGGLLDHEERHSWQWFALLGVFFLPAYLLATAWSWLRTGDRASANVFEVDAGLERGGYRRAPVRPLPDALSGGRRGRGAGRPRPGGGSPRG</sequence>
<dbReference type="AlphaFoldDB" id="A0A6A9V0Z3"/>
<protein>
    <recommendedName>
        <fullName evidence="5">DUF4157 domain-containing protein</fullName>
    </recommendedName>
</protein>
<evidence type="ECO:0000313" key="4">
    <source>
        <dbReference type="Proteomes" id="UP000435304"/>
    </source>
</evidence>
<keyword evidence="2" id="KW-0812">Transmembrane</keyword>
<organism evidence="3 4">
    <name type="scientific">Auraticoccus cholistanensis</name>
    <dbReference type="NCBI Taxonomy" id="2656650"/>
    <lineage>
        <taxon>Bacteria</taxon>
        <taxon>Bacillati</taxon>
        <taxon>Actinomycetota</taxon>
        <taxon>Actinomycetes</taxon>
        <taxon>Propionibacteriales</taxon>
        <taxon>Propionibacteriaceae</taxon>
        <taxon>Auraticoccus</taxon>
    </lineage>
</organism>
<reference evidence="3 4" key="1">
    <citation type="submission" date="2019-12" db="EMBL/GenBank/DDBJ databases">
        <title>Auraticoccus cholistani sp. nov., an actinomycete isolated from soil of Cholistan desert.</title>
        <authorList>
            <person name="Cheema M.T."/>
        </authorList>
    </citation>
    <scope>NUCLEOTIDE SEQUENCE [LARGE SCALE GENOMIC DNA]</scope>
    <source>
        <strain evidence="3 4">F435</strain>
    </source>
</reference>
<comment type="caution">
    <text evidence="3">The sequence shown here is derived from an EMBL/GenBank/DDBJ whole genome shotgun (WGS) entry which is preliminary data.</text>
</comment>
<feature type="transmembrane region" description="Helical" evidence="2">
    <location>
        <begin position="85"/>
        <end position="106"/>
    </location>
</feature>
<accession>A0A6A9V0Z3</accession>
<dbReference type="Proteomes" id="UP000435304">
    <property type="component" value="Unassembled WGS sequence"/>
</dbReference>
<dbReference type="EMBL" id="WPCU01000006">
    <property type="protein sequence ID" value="MVA76509.1"/>
    <property type="molecule type" value="Genomic_DNA"/>
</dbReference>
<proteinExistence type="predicted"/>
<gene>
    <name evidence="3" type="ORF">GC722_10805</name>
</gene>
<keyword evidence="2" id="KW-0472">Membrane</keyword>
<evidence type="ECO:0008006" key="5">
    <source>
        <dbReference type="Google" id="ProtNLM"/>
    </source>
</evidence>
<evidence type="ECO:0000256" key="1">
    <source>
        <dbReference type="SAM" id="MobiDB-lite"/>
    </source>
</evidence>
<feature type="region of interest" description="Disordered" evidence="1">
    <location>
        <begin position="130"/>
        <end position="161"/>
    </location>
</feature>
<evidence type="ECO:0000313" key="3">
    <source>
        <dbReference type="EMBL" id="MVA76509.1"/>
    </source>
</evidence>
<dbReference type="RefSeq" id="WP_156610038.1">
    <property type="nucleotide sequence ID" value="NZ_WPCU01000006.1"/>
</dbReference>